<sequence length="399" mass="44538">MQENMGSHNFHRQGRYFYMEINPDMDMGEIPSIFFRKFRDAVPNFITFHDFAGNKVDAVIEKCHRTAIIVCGYNNLATLYGLKEGGWLSVCYVGKEKFLITEVRDHNMITKVLCFPPLKLTIAIKPSVGVDGIIELSNHTSSASLLIQDTISSKLGQPPDEPRNAESNHSNPEDLCNAAHLIPTRVVDSINHVEDTIYPGLEAPYNMTTTPYSNQILALPNYDSMKTFLSLTGFPAMANIFQPTNEFPPPIVSVANVDASNTSINAVNHDGGSSPNVHSPNPPDPNGNISAPPSPPLPEFHSVVRVISEYQSTHYSMLLPSGFAAQAFPSRLDFVRIHELHKAPVVMKLRWRSPRSSEAFLTRGWRKFSVEHGLRCGSVLRLSVPIDDETTMYITMLRW</sequence>
<name>A0A9C6WFE2_ARADU</name>
<evidence type="ECO:0000256" key="1">
    <source>
        <dbReference type="ARBA" id="ARBA00004123"/>
    </source>
</evidence>
<evidence type="ECO:0000259" key="7">
    <source>
        <dbReference type="PROSITE" id="PS50863"/>
    </source>
</evidence>
<gene>
    <name evidence="9" type="primary">LOC127740618</name>
</gene>
<dbReference type="Gene3D" id="2.40.330.10">
    <property type="entry name" value="DNA-binding pseudobarrel domain"/>
    <property type="match status" value="1"/>
</dbReference>
<evidence type="ECO:0000256" key="6">
    <source>
        <dbReference type="SAM" id="MobiDB-lite"/>
    </source>
</evidence>
<dbReference type="PROSITE" id="PS50863">
    <property type="entry name" value="B3"/>
    <property type="match status" value="1"/>
</dbReference>
<dbReference type="RefSeq" id="XP_052107746.1">
    <property type="nucleotide sequence ID" value="XM_052251786.1"/>
</dbReference>
<feature type="region of interest" description="Disordered" evidence="6">
    <location>
        <begin position="155"/>
        <end position="174"/>
    </location>
</feature>
<reference evidence="9" key="2">
    <citation type="submission" date="2025-08" db="UniProtKB">
        <authorList>
            <consortium name="RefSeq"/>
        </authorList>
    </citation>
    <scope>IDENTIFICATION</scope>
    <source>
        <tissue evidence="9">Whole plant</tissue>
    </source>
</reference>
<keyword evidence="8" id="KW-1185">Reference proteome</keyword>
<dbReference type="GO" id="GO:0003677">
    <property type="term" value="F:DNA binding"/>
    <property type="evidence" value="ECO:0007669"/>
    <property type="project" value="UniProtKB-KW"/>
</dbReference>
<comment type="subcellular location">
    <subcellularLocation>
        <location evidence="1">Nucleus</location>
    </subcellularLocation>
</comment>
<evidence type="ECO:0000313" key="8">
    <source>
        <dbReference type="Proteomes" id="UP000515211"/>
    </source>
</evidence>
<evidence type="ECO:0000256" key="2">
    <source>
        <dbReference type="ARBA" id="ARBA00023015"/>
    </source>
</evidence>
<keyword evidence="3" id="KW-0238">DNA-binding</keyword>
<evidence type="ECO:0000256" key="3">
    <source>
        <dbReference type="ARBA" id="ARBA00023125"/>
    </source>
</evidence>
<dbReference type="AlphaFoldDB" id="A0A9C6WFE2"/>
<keyword evidence="2" id="KW-0805">Transcription regulation</keyword>
<dbReference type="Proteomes" id="UP000515211">
    <property type="component" value="Chromosome 7"/>
</dbReference>
<protein>
    <submittedName>
        <fullName evidence="9">Uncharacterized protein LOC127740618 isoform X1</fullName>
    </submittedName>
</protein>
<organism evidence="8 9">
    <name type="scientific">Arachis duranensis</name>
    <name type="common">Wild peanut</name>
    <dbReference type="NCBI Taxonomy" id="130453"/>
    <lineage>
        <taxon>Eukaryota</taxon>
        <taxon>Viridiplantae</taxon>
        <taxon>Streptophyta</taxon>
        <taxon>Embryophyta</taxon>
        <taxon>Tracheophyta</taxon>
        <taxon>Spermatophyta</taxon>
        <taxon>Magnoliopsida</taxon>
        <taxon>eudicotyledons</taxon>
        <taxon>Gunneridae</taxon>
        <taxon>Pentapetalae</taxon>
        <taxon>rosids</taxon>
        <taxon>fabids</taxon>
        <taxon>Fabales</taxon>
        <taxon>Fabaceae</taxon>
        <taxon>Papilionoideae</taxon>
        <taxon>50 kb inversion clade</taxon>
        <taxon>dalbergioids sensu lato</taxon>
        <taxon>Dalbergieae</taxon>
        <taxon>Pterocarpus clade</taxon>
        <taxon>Arachis</taxon>
    </lineage>
</organism>
<accession>A0A9C6WFE2</accession>
<keyword evidence="5" id="KW-0539">Nucleus</keyword>
<dbReference type="InterPro" id="IPR003340">
    <property type="entry name" value="B3_DNA-bd"/>
</dbReference>
<proteinExistence type="predicted"/>
<feature type="compositionally biased region" description="Polar residues" evidence="6">
    <location>
        <begin position="263"/>
        <end position="279"/>
    </location>
</feature>
<evidence type="ECO:0000256" key="4">
    <source>
        <dbReference type="ARBA" id="ARBA00023163"/>
    </source>
</evidence>
<dbReference type="SUPFAM" id="SSF101936">
    <property type="entry name" value="DNA-binding pseudobarrel domain"/>
    <property type="match status" value="2"/>
</dbReference>
<reference evidence="8" key="1">
    <citation type="journal article" date="2016" name="Nat. Genet.">
        <title>The genome sequences of Arachis duranensis and Arachis ipaensis, the diploid ancestors of cultivated peanut.</title>
        <authorList>
            <person name="Bertioli D.J."/>
            <person name="Cannon S.B."/>
            <person name="Froenicke L."/>
            <person name="Huang G."/>
            <person name="Farmer A.D."/>
            <person name="Cannon E.K."/>
            <person name="Liu X."/>
            <person name="Gao D."/>
            <person name="Clevenger J."/>
            <person name="Dash S."/>
            <person name="Ren L."/>
            <person name="Moretzsohn M.C."/>
            <person name="Shirasawa K."/>
            <person name="Huang W."/>
            <person name="Vidigal B."/>
            <person name="Abernathy B."/>
            <person name="Chu Y."/>
            <person name="Niederhuth C.E."/>
            <person name="Umale P."/>
            <person name="Araujo A.C."/>
            <person name="Kozik A."/>
            <person name="Kim K.D."/>
            <person name="Burow M.D."/>
            <person name="Varshney R.K."/>
            <person name="Wang X."/>
            <person name="Zhang X."/>
            <person name="Barkley N."/>
            <person name="Guimaraes P.M."/>
            <person name="Isobe S."/>
            <person name="Guo B."/>
            <person name="Liao B."/>
            <person name="Stalker H.T."/>
            <person name="Schmitz R.J."/>
            <person name="Scheffler B.E."/>
            <person name="Leal-Bertioli S.C."/>
            <person name="Xun X."/>
            <person name="Jackson S.A."/>
            <person name="Michelmore R."/>
            <person name="Ozias-Akins P."/>
        </authorList>
    </citation>
    <scope>NUCLEOTIDE SEQUENCE [LARGE SCALE GENOMIC DNA]</scope>
    <source>
        <strain evidence="8">cv. V14167</strain>
    </source>
</reference>
<dbReference type="KEGG" id="adu:127740618"/>
<evidence type="ECO:0000313" key="9">
    <source>
        <dbReference type="RefSeq" id="XP_052107746.1"/>
    </source>
</evidence>
<dbReference type="GO" id="GO:0005634">
    <property type="term" value="C:nucleus"/>
    <property type="evidence" value="ECO:0007669"/>
    <property type="project" value="UniProtKB-SubCell"/>
</dbReference>
<keyword evidence="4" id="KW-0804">Transcription</keyword>
<feature type="domain" description="TF-B3" evidence="7">
    <location>
        <begin position="302"/>
        <end position="399"/>
    </location>
</feature>
<evidence type="ECO:0000256" key="5">
    <source>
        <dbReference type="ARBA" id="ARBA00023242"/>
    </source>
</evidence>
<dbReference type="GeneID" id="127740618"/>
<dbReference type="CDD" id="cd10017">
    <property type="entry name" value="B3_DNA"/>
    <property type="match status" value="1"/>
</dbReference>
<feature type="region of interest" description="Disordered" evidence="6">
    <location>
        <begin position="263"/>
        <end position="295"/>
    </location>
</feature>
<dbReference type="InterPro" id="IPR015300">
    <property type="entry name" value="DNA-bd_pseudobarrel_sf"/>
</dbReference>